<keyword evidence="2" id="KW-1185">Reference proteome</keyword>
<proteinExistence type="predicted"/>
<organism evidence="1 2">
    <name type="scientific">Drosophila busckii</name>
    <name type="common">Fruit fly</name>
    <dbReference type="NCBI Taxonomy" id="30019"/>
    <lineage>
        <taxon>Eukaryota</taxon>
        <taxon>Metazoa</taxon>
        <taxon>Ecdysozoa</taxon>
        <taxon>Arthropoda</taxon>
        <taxon>Hexapoda</taxon>
        <taxon>Insecta</taxon>
        <taxon>Pterygota</taxon>
        <taxon>Neoptera</taxon>
        <taxon>Endopterygota</taxon>
        <taxon>Diptera</taxon>
        <taxon>Brachycera</taxon>
        <taxon>Muscomorpha</taxon>
        <taxon>Ephydroidea</taxon>
        <taxon>Drosophilidae</taxon>
        <taxon>Drosophila</taxon>
    </lineage>
</organism>
<dbReference type="EMBL" id="CP012528">
    <property type="protein sequence ID" value="ALC49523.1"/>
    <property type="molecule type" value="Genomic_DNA"/>
</dbReference>
<dbReference type="Proteomes" id="UP000494163">
    <property type="component" value="Chromosome X"/>
</dbReference>
<name>A0A0M3QZJ4_DROBS</name>
<gene>
    <name evidence="1" type="ORF">Dbus_chrXg1379</name>
</gene>
<sequence>MGARLRSALMRAMPWLQLQPMKHELLPAPRMGMRRALFIPQAAAMRMRKQQQCKQPLHAVDKQVEVGDDDGSARGLLDVLAKARPCSSSSVVMSRSRKLSCRHNVGQAPHPMRIRDALASRRINNLQLTQKK</sequence>
<evidence type="ECO:0000313" key="1">
    <source>
        <dbReference type="EMBL" id="ALC49523.1"/>
    </source>
</evidence>
<protein>
    <submittedName>
        <fullName evidence="1">Maker342</fullName>
    </submittedName>
</protein>
<dbReference type="AlphaFoldDB" id="A0A0M3QZJ4"/>
<accession>A0A0M3QZJ4</accession>
<evidence type="ECO:0000313" key="2">
    <source>
        <dbReference type="Proteomes" id="UP000494163"/>
    </source>
</evidence>
<reference evidence="1 2" key="1">
    <citation type="submission" date="2015-08" db="EMBL/GenBank/DDBJ databases">
        <title>Ancestral chromatin configuration constrains chromatin evolution on differentiating sex chromosomes in Drosophila.</title>
        <authorList>
            <person name="Zhou Q."/>
            <person name="Bachtrog D."/>
        </authorList>
    </citation>
    <scope>NUCLEOTIDE SEQUENCE [LARGE SCALE GENOMIC DNA]</scope>
    <source>
        <tissue evidence="1">Whole larvae</tissue>
    </source>
</reference>